<organism evidence="1 2">
    <name type="scientific">Adlercreutzia equolifaciens subsp. celatus</name>
    <dbReference type="NCBI Taxonomy" id="394340"/>
    <lineage>
        <taxon>Bacteria</taxon>
        <taxon>Bacillati</taxon>
        <taxon>Actinomycetota</taxon>
        <taxon>Coriobacteriia</taxon>
        <taxon>Eggerthellales</taxon>
        <taxon>Eggerthellaceae</taxon>
        <taxon>Adlercreutzia</taxon>
    </lineage>
</organism>
<evidence type="ECO:0000313" key="2">
    <source>
        <dbReference type="Proteomes" id="UP000253805"/>
    </source>
</evidence>
<dbReference type="InterPro" id="IPR027417">
    <property type="entry name" value="P-loop_NTPase"/>
</dbReference>
<accession>A0A369P531</accession>
<dbReference type="RefSeq" id="WP_114548411.1">
    <property type="nucleotide sequence ID" value="NZ_PPUT01000003.1"/>
</dbReference>
<evidence type="ECO:0000313" key="1">
    <source>
        <dbReference type="EMBL" id="RDC46377.1"/>
    </source>
</evidence>
<comment type="caution">
    <text evidence="1">The sequence shown here is derived from an EMBL/GenBank/DDBJ whole genome shotgun (WGS) entry which is preliminary data.</text>
</comment>
<reference evidence="1 2" key="1">
    <citation type="journal article" date="2018" name="Elife">
        <title>Discovery and characterization of a prevalent human gut bacterial enzyme sufficient for the inactivation of a family of plant toxins.</title>
        <authorList>
            <person name="Koppel N."/>
            <person name="Bisanz J.E."/>
            <person name="Pandelia M.E."/>
            <person name="Turnbaugh P.J."/>
            <person name="Balskus E.P."/>
        </authorList>
    </citation>
    <scope>NUCLEOTIDE SEQUENCE [LARGE SCALE GENOMIC DNA]</scope>
    <source>
        <strain evidence="1 2">OB21 GAM 11</strain>
    </source>
</reference>
<dbReference type="Proteomes" id="UP000253805">
    <property type="component" value="Unassembled WGS sequence"/>
</dbReference>
<gene>
    <name evidence="1" type="ORF">C1850_02020</name>
</gene>
<dbReference type="SUPFAM" id="SSF52540">
    <property type="entry name" value="P-loop containing nucleoside triphosphate hydrolases"/>
    <property type="match status" value="1"/>
</dbReference>
<name>A0A369P531_9ACTN</name>
<dbReference type="EMBL" id="PPUT01000003">
    <property type="protein sequence ID" value="RDC46377.1"/>
    <property type="molecule type" value="Genomic_DNA"/>
</dbReference>
<dbReference type="AlphaFoldDB" id="A0A369P531"/>
<protein>
    <submittedName>
        <fullName evidence="1">Ribonucleotide reductase subunit alpha</fullName>
    </submittedName>
</protein>
<proteinExistence type="predicted"/>
<sequence length="476" mass="51502">MLENINTSPNSRDDGAGTPENYLSRAVAACEAGDARLGLHLYLAAFEQAAEQSDAPSEDAIMGLKQAWRVACSTKERALAEYIFERLEPYLSDDEVQACVEQLQVLAMERLEGIGLSGDDLMEMTEALSGDFMEMVGPMMAAAVHGEDAAMAQAEALAAPSGAAPAAEDASQPVDIFSYDSISGYGAAVARMRSLGVGLAGTPEFDDFVAMLNSRHGLDAMPVVDSLLFCSPAREDASRFMLATVGELGLPAIRMRMEETFQGVPMLCVSAQATDAEKLASLRHGFAGPGILVLEDLDLWGAPVIDAADDMAGFFMAAMSRGAREAVNLIRQAVENPDVYVLASASSLEAIDPFFTELLFPLTCVDIDYPTAEERADIWMDIARDHPSIRSVSRDELVRLSANLPRYDIYMAAREAIEEAYKQGLVERRYIPVSRENLFDKLAAYQPLDSAEYAELERLVVSDFSASLGDLNDLVG</sequence>